<comment type="caution">
    <text evidence="12">The sequence shown here is derived from an EMBL/GenBank/DDBJ whole genome shotgun (WGS) entry which is preliminary data.</text>
</comment>
<dbReference type="Pfam" id="PF01636">
    <property type="entry name" value="APH"/>
    <property type="match status" value="1"/>
</dbReference>
<keyword evidence="13" id="KW-1185">Reference proteome</keyword>
<sequence>MLSGEAATRCFADDIAAILGAGDCLCLSGDLGAGKTTFARALLRALAADAALEVPSPTFTLVQPYDLARFPVAHFDLYRIGDAAELAEIGFDEALGAGVALIEWPERAEEAMPAGALWLRFDIADAGAARRVRLATRRPERWARRLESTAAARALTERAGLGGAARRWLQGDASSRSYERIMHNERSAVLMSWPAPAETPATSAARAYAATAHIQSDPAAFVGVAEGLRRHGFVAPELLGADPAARLYLFSDLGSLPVVEGGAPIADRYLAAAELLADLALAELPDAVDLGDVFGDGTRHRHVVPPYDHAALAIELSLFTEWWIPHRHGRPATEDERAEFEGLWAPLVDRLVAAEPVWVLRDFHSPNLLWQPAGEGRRRLGLVDVQDTVIGPSAYDLASLAYDARVDVPADLRAAIIDTYLAARAAAGRPVDRDAFVAEFHIAAAQRLTKIFGGFARLARRDGKPGYLRHVPRLETYLREALADPVLAGLSLWYERHLPGA</sequence>
<proteinExistence type="inferred from homology"/>
<evidence type="ECO:0000256" key="8">
    <source>
        <dbReference type="ARBA" id="ARBA00022840"/>
    </source>
</evidence>
<dbReference type="InterPro" id="IPR027417">
    <property type="entry name" value="P-loop_NTPase"/>
</dbReference>
<evidence type="ECO:0000256" key="4">
    <source>
        <dbReference type="ARBA" id="ARBA00022490"/>
    </source>
</evidence>
<keyword evidence="8" id="KW-0067">ATP-binding</keyword>
<dbReference type="SUPFAM" id="SSF52540">
    <property type="entry name" value="P-loop containing nucleoside triphosphate hydrolases"/>
    <property type="match status" value="1"/>
</dbReference>
<dbReference type="PANTHER" id="PTHR33540">
    <property type="entry name" value="TRNA THREONYLCARBAMOYLADENOSINE BIOSYNTHESIS PROTEIN TSAE"/>
    <property type="match status" value="1"/>
</dbReference>
<reference evidence="12" key="1">
    <citation type="submission" date="2020-12" db="EMBL/GenBank/DDBJ databases">
        <title>Methylobrevis albus sp. nov., isolated from fresh water lack sediment.</title>
        <authorList>
            <person name="Zou Q."/>
        </authorList>
    </citation>
    <scope>NUCLEOTIDE SEQUENCE</scope>
    <source>
        <strain evidence="12">L22</strain>
    </source>
</reference>
<evidence type="ECO:0000256" key="9">
    <source>
        <dbReference type="ARBA" id="ARBA00022842"/>
    </source>
</evidence>
<dbReference type="Gene3D" id="3.40.50.300">
    <property type="entry name" value="P-loop containing nucleotide triphosphate hydrolases"/>
    <property type="match status" value="1"/>
</dbReference>
<dbReference type="GO" id="GO:0005737">
    <property type="term" value="C:cytoplasm"/>
    <property type="evidence" value="ECO:0007669"/>
    <property type="project" value="UniProtKB-SubCell"/>
</dbReference>
<comment type="subcellular location">
    <subcellularLocation>
        <location evidence="1">Cytoplasm</location>
    </subcellularLocation>
</comment>
<dbReference type="NCBIfam" id="TIGR00150">
    <property type="entry name" value="T6A_YjeE"/>
    <property type="match status" value="1"/>
</dbReference>
<dbReference type="Pfam" id="PF02367">
    <property type="entry name" value="TsaE"/>
    <property type="match status" value="1"/>
</dbReference>
<dbReference type="Proteomes" id="UP000631694">
    <property type="component" value="Unassembled WGS sequence"/>
</dbReference>
<dbReference type="PANTHER" id="PTHR33540:SF2">
    <property type="entry name" value="TRNA THREONYLCARBAMOYLADENOSINE BIOSYNTHESIS PROTEIN TSAE"/>
    <property type="match status" value="1"/>
</dbReference>
<dbReference type="GO" id="GO:0046872">
    <property type="term" value="F:metal ion binding"/>
    <property type="evidence" value="ECO:0007669"/>
    <property type="project" value="UniProtKB-KW"/>
</dbReference>
<dbReference type="InterPro" id="IPR011009">
    <property type="entry name" value="Kinase-like_dom_sf"/>
</dbReference>
<protein>
    <recommendedName>
        <fullName evidence="3">tRNA threonylcarbamoyladenosine biosynthesis protein TsaE</fullName>
    </recommendedName>
    <alternativeName>
        <fullName evidence="10">t(6)A37 threonylcarbamoyladenosine biosynthesis protein TsaE</fullName>
    </alternativeName>
</protein>
<dbReference type="GO" id="GO:0005524">
    <property type="term" value="F:ATP binding"/>
    <property type="evidence" value="ECO:0007669"/>
    <property type="project" value="UniProtKB-KW"/>
</dbReference>
<evidence type="ECO:0000256" key="5">
    <source>
        <dbReference type="ARBA" id="ARBA00022694"/>
    </source>
</evidence>
<dbReference type="EMBL" id="JADZLT010000051">
    <property type="protein sequence ID" value="MBH0238845.1"/>
    <property type="molecule type" value="Genomic_DNA"/>
</dbReference>
<evidence type="ECO:0000313" key="13">
    <source>
        <dbReference type="Proteomes" id="UP000631694"/>
    </source>
</evidence>
<evidence type="ECO:0000256" key="3">
    <source>
        <dbReference type="ARBA" id="ARBA00019010"/>
    </source>
</evidence>
<keyword evidence="6" id="KW-0479">Metal-binding</keyword>
<evidence type="ECO:0000313" key="12">
    <source>
        <dbReference type="EMBL" id="MBH0238845.1"/>
    </source>
</evidence>
<feature type="domain" description="Aminoglycoside phosphotransferase" evidence="11">
    <location>
        <begin position="169"/>
        <end position="425"/>
    </location>
</feature>
<dbReference type="AlphaFoldDB" id="A0A931I242"/>
<organism evidence="12 13">
    <name type="scientific">Methylobrevis albus</name>
    <dbReference type="NCBI Taxonomy" id="2793297"/>
    <lineage>
        <taxon>Bacteria</taxon>
        <taxon>Pseudomonadati</taxon>
        <taxon>Pseudomonadota</taxon>
        <taxon>Alphaproteobacteria</taxon>
        <taxon>Hyphomicrobiales</taxon>
        <taxon>Pleomorphomonadaceae</taxon>
        <taxon>Methylobrevis</taxon>
    </lineage>
</organism>
<dbReference type="Gene3D" id="3.90.1200.10">
    <property type="match status" value="1"/>
</dbReference>
<evidence type="ECO:0000256" key="2">
    <source>
        <dbReference type="ARBA" id="ARBA00007599"/>
    </source>
</evidence>
<dbReference type="SUPFAM" id="SSF56112">
    <property type="entry name" value="Protein kinase-like (PK-like)"/>
    <property type="match status" value="1"/>
</dbReference>
<evidence type="ECO:0000259" key="11">
    <source>
        <dbReference type="Pfam" id="PF01636"/>
    </source>
</evidence>
<dbReference type="Gene3D" id="3.30.200.20">
    <property type="entry name" value="Phosphorylase Kinase, domain 1"/>
    <property type="match status" value="1"/>
</dbReference>
<name>A0A931I242_9HYPH</name>
<comment type="similarity">
    <text evidence="2">Belongs to the TsaE family.</text>
</comment>
<keyword evidence="4" id="KW-0963">Cytoplasm</keyword>
<keyword evidence="5" id="KW-0819">tRNA processing</keyword>
<accession>A0A931I242</accession>
<evidence type="ECO:0000256" key="6">
    <source>
        <dbReference type="ARBA" id="ARBA00022723"/>
    </source>
</evidence>
<keyword evidence="9" id="KW-0460">Magnesium</keyword>
<evidence type="ECO:0000256" key="7">
    <source>
        <dbReference type="ARBA" id="ARBA00022741"/>
    </source>
</evidence>
<gene>
    <name evidence="12" type="primary">tsaE</name>
    <name evidence="12" type="ORF">I5731_13495</name>
</gene>
<evidence type="ECO:0000256" key="10">
    <source>
        <dbReference type="ARBA" id="ARBA00032441"/>
    </source>
</evidence>
<dbReference type="GO" id="GO:0002949">
    <property type="term" value="P:tRNA threonylcarbamoyladenosine modification"/>
    <property type="evidence" value="ECO:0007669"/>
    <property type="project" value="InterPro"/>
</dbReference>
<evidence type="ECO:0000256" key="1">
    <source>
        <dbReference type="ARBA" id="ARBA00004496"/>
    </source>
</evidence>
<dbReference type="InterPro" id="IPR003442">
    <property type="entry name" value="T6A_TsaE"/>
</dbReference>
<keyword evidence="7" id="KW-0547">Nucleotide-binding</keyword>
<dbReference type="InterPro" id="IPR002575">
    <property type="entry name" value="Aminoglycoside_PTrfase"/>
</dbReference>